<comment type="caution">
    <text evidence="2">The sequence shown here is derived from an EMBL/GenBank/DDBJ whole genome shotgun (WGS) entry which is preliminary data.</text>
</comment>
<dbReference type="Pfam" id="PF12680">
    <property type="entry name" value="SnoaL_2"/>
    <property type="match status" value="2"/>
</dbReference>
<dbReference type="Gene3D" id="3.10.450.50">
    <property type="match status" value="2"/>
</dbReference>
<dbReference type="InterPro" id="IPR037401">
    <property type="entry name" value="SnoaL-like"/>
</dbReference>
<accession>A0ABP5CQA9</accession>
<dbReference type="Proteomes" id="UP001501116">
    <property type="component" value="Unassembled WGS sequence"/>
</dbReference>
<evidence type="ECO:0000259" key="1">
    <source>
        <dbReference type="Pfam" id="PF12680"/>
    </source>
</evidence>
<evidence type="ECO:0000313" key="3">
    <source>
        <dbReference type="Proteomes" id="UP001501116"/>
    </source>
</evidence>
<gene>
    <name evidence="2" type="ORF">GCM10009754_44790</name>
</gene>
<sequence length="258" mass="28453">MNFDMDQLVDRYVSVWNESDPAARKAAVAALWAADGTEVIETATYHGHEAIEARIAEAHETLVRDGGFVFRAAGDAAGHHDSIHFTTHMLPAGGGELAWTGSIFVKLGEDGLILEDHQFAVPLPETRAVVAELLRRTGEGDPDRIVELYAPTVDWRVSWPVEHHPVVPWIRPRSTRADIADHFHTFGKHCDPAEARVTVDDILVDGRCAVVTGTSSQLVKDTGKRFTMAFALRLTVEDGLVTRHHMYEDSLAVVQAFT</sequence>
<dbReference type="EMBL" id="BAAANN010000017">
    <property type="protein sequence ID" value="GAA1967234.1"/>
    <property type="molecule type" value="Genomic_DNA"/>
</dbReference>
<evidence type="ECO:0000313" key="2">
    <source>
        <dbReference type="EMBL" id="GAA1967234.1"/>
    </source>
</evidence>
<protein>
    <recommendedName>
        <fullName evidence="1">SnoaL-like domain-containing protein</fullName>
    </recommendedName>
</protein>
<keyword evidence="3" id="KW-1185">Reference proteome</keyword>
<feature type="domain" description="SnoaL-like" evidence="1">
    <location>
        <begin position="9"/>
        <end position="115"/>
    </location>
</feature>
<reference evidence="3" key="1">
    <citation type="journal article" date="2019" name="Int. J. Syst. Evol. Microbiol.">
        <title>The Global Catalogue of Microorganisms (GCM) 10K type strain sequencing project: providing services to taxonomists for standard genome sequencing and annotation.</title>
        <authorList>
            <consortium name="The Broad Institute Genomics Platform"/>
            <consortium name="The Broad Institute Genome Sequencing Center for Infectious Disease"/>
            <person name="Wu L."/>
            <person name="Ma J."/>
        </authorList>
    </citation>
    <scope>NUCLEOTIDE SEQUENCE [LARGE SCALE GENOMIC DNA]</scope>
    <source>
        <strain evidence="3">JCM 14545</strain>
    </source>
</reference>
<dbReference type="SUPFAM" id="SSF54427">
    <property type="entry name" value="NTF2-like"/>
    <property type="match status" value="2"/>
</dbReference>
<organism evidence="2 3">
    <name type="scientific">Amycolatopsis minnesotensis</name>
    <dbReference type="NCBI Taxonomy" id="337894"/>
    <lineage>
        <taxon>Bacteria</taxon>
        <taxon>Bacillati</taxon>
        <taxon>Actinomycetota</taxon>
        <taxon>Actinomycetes</taxon>
        <taxon>Pseudonocardiales</taxon>
        <taxon>Pseudonocardiaceae</taxon>
        <taxon>Amycolatopsis</taxon>
    </lineage>
</organism>
<dbReference type="RefSeq" id="WP_344421946.1">
    <property type="nucleotide sequence ID" value="NZ_BAAANN010000017.1"/>
</dbReference>
<dbReference type="InterPro" id="IPR032710">
    <property type="entry name" value="NTF2-like_dom_sf"/>
</dbReference>
<feature type="domain" description="SnoaL-like" evidence="1">
    <location>
        <begin position="131"/>
        <end position="244"/>
    </location>
</feature>
<name>A0ABP5CQA9_9PSEU</name>
<proteinExistence type="predicted"/>